<dbReference type="AlphaFoldDB" id="A0A178CFT0"/>
<feature type="region of interest" description="Disordered" evidence="1">
    <location>
        <begin position="1"/>
        <end position="30"/>
    </location>
</feature>
<dbReference type="CDD" id="cd19817">
    <property type="entry name" value="Bbox1_ANCHR-like"/>
    <property type="match status" value="1"/>
</dbReference>
<dbReference type="Proteomes" id="UP000185904">
    <property type="component" value="Unassembled WGS sequence"/>
</dbReference>
<dbReference type="RefSeq" id="XP_022496238.1">
    <property type="nucleotide sequence ID" value="XM_022647801.1"/>
</dbReference>
<comment type="caution">
    <text evidence="2">The sequence shown here is derived from an EMBL/GenBank/DDBJ whole genome shotgun (WGS) entry which is preliminary data.</text>
</comment>
<evidence type="ECO:0000256" key="1">
    <source>
        <dbReference type="SAM" id="MobiDB-lite"/>
    </source>
</evidence>
<evidence type="ECO:0000313" key="2">
    <source>
        <dbReference type="EMBL" id="OAL28204.1"/>
    </source>
</evidence>
<dbReference type="PANTHER" id="PTHR46603:SF1">
    <property type="entry name" value="ABSCISSION_NOCUT CHECKPOINT REGULATOR"/>
    <property type="match status" value="1"/>
</dbReference>
<feature type="compositionally biased region" description="Basic and acidic residues" evidence="1">
    <location>
        <begin position="395"/>
        <end position="412"/>
    </location>
</feature>
<organism evidence="2 3">
    <name type="scientific">Fonsecaea nubica</name>
    <dbReference type="NCBI Taxonomy" id="856822"/>
    <lineage>
        <taxon>Eukaryota</taxon>
        <taxon>Fungi</taxon>
        <taxon>Dikarya</taxon>
        <taxon>Ascomycota</taxon>
        <taxon>Pezizomycotina</taxon>
        <taxon>Eurotiomycetes</taxon>
        <taxon>Chaetothyriomycetidae</taxon>
        <taxon>Chaetothyriales</taxon>
        <taxon>Herpotrichiellaceae</taxon>
        <taxon>Fonsecaea</taxon>
    </lineage>
</organism>
<feature type="compositionally biased region" description="Polar residues" evidence="1">
    <location>
        <begin position="240"/>
        <end position="254"/>
    </location>
</feature>
<dbReference type="Pfam" id="PF22586">
    <property type="entry name" value="ANCHR-like_BBOX"/>
    <property type="match status" value="1"/>
</dbReference>
<dbReference type="SUPFAM" id="SSF57845">
    <property type="entry name" value="B-box zinc-binding domain"/>
    <property type="match status" value="1"/>
</dbReference>
<reference evidence="2 3" key="1">
    <citation type="submission" date="2016-03" db="EMBL/GenBank/DDBJ databases">
        <title>The draft genome sequence of Fonsecaea nubica causative agent of cutaneous subcutaneous infection in human host.</title>
        <authorList>
            <person name="Costa F."/>
            <person name="Sybren D.H."/>
            <person name="Raittz R.T."/>
            <person name="Weiss V.A."/>
            <person name="Leao A.C."/>
            <person name="Gomes R."/>
            <person name="De Souza E.M."/>
            <person name="Pedrosa F.O."/>
            <person name="Steffens M.B."/>
            <person name="Bombassaro A."/>
            <person name="Tadra-Sfeir M.Z."/>
            <person name="Moreno L.F."/>
            <person name="Najafzadeh M.J."/>
            <person name="Felipe M.S."/>
            <person name="Teixeira M."/>
            <person name="Sun J."/>
            <person name="Xi L."/>
            <person name="Castro M.A."/>
            <person name="Vicente V.A."/>
        </authorList>
    </citation>
    <scope>NUCLEOTIDE SEQUENCE [LARGE SCALE GENOMIC DNA]</scope>
    <source>
        <strain evidence="2 3">CBS 269.64</strain>
    </source>
</reference>
<dbReference type="OrthoDB" id="5407799at2759"/>
<evidence type="ECO:0000313" key="3">
    <source>
        <dbReference type="Proteomes" id="UP000185904"/>
    </source>
</evidence>
<feature type="compositionally biased region" description="Basic and acidic residues" evidence="1">
    <location>
        <begin position="364"/>
        <end position="376"/>
    </location>
</feature>
<feature type="region of interest" description="Disordered" evidence="1">
    <location>
        <begin position="297"/>
        <end position="444"/>
    </location>
</feature>
<gene>
    <name evidence="2" type="ORF">AYO20_09532</name>
</gene>
<dbReference type="EMBL" id="LVCJ01000089">
    <property type="protein sequence ID" value="OAL28204.1"/>
    <property type="molecule type" value="Genomic_DNA"/>
</dbReference>
<dbReference type="GeneID" id="34592929"/>
<feature type="compositionally biased region" description="Polar residues" evidence="1">
    <location>
        <begin position="377"/>
        <end position="386"/>
    </location>
</feature>
<protein>
    <submittedName>
        <fullName evidence="2">Uncharacterized protein</fullName>
    </submittedName>
</protein>
<proteinExistence type="predicted"/>
<feature type="region of interest" description="Disordered" evidence="1">
    <location>
        <begin position="238"/>
        <end position="261"/>
    </location>
</feature>
<feature type="compositionally biased region" description="Polar residues" evidence="1">
    <location>
        <begin position="19"/>
        <end position="30"/>
    </location>
</feature>
<dbReference type="InterPro" id="IPR044553">
    <property type="entry name" value="Bbox1_ANCHR"/>
</dbReference>
<keyword evidence="3" id="KW-1185">Reference proteome</keyword>
<dbReference type="PANTHER" id="PTHR46603">
    <property type="entry name" value="ABSCISSION/NOCUT CHECKPOINT REGULATOR"/>
    <property type="match status" value="1"/>
</dbReference>
<sequence length="548" mass="60247">MPEAEASHAWTKTFEHQGPPQTSENTTFQPTGREIVAVPAPLPQRNGFVKEIYDYQQRLELEFQAFEQAMNERDISVDLDAIDWDELEARYNREIQPCLAVEREIMEEFNARSAQFSLYMQVSNEHESERAIKRLRTRIALAQNSEKLLAEKQAHRLLIVLWLDGCYQDEHCMPVMSDESKSNADRDLLARLNALKTSTVSFEQTNFQTPLGRAPPVSLDPIPARALHSDLLTRWKSLGGSPSSALQNPATSAPKSEDEKTVEELLADLGPSDAWEVGQSEEEQVADLLRTAKSALADASHTKSEGLGADQAEGTTAGEDNISTKLPPIDVSVFQPGPETEESPVTAVGNNKSKDTLDQEADELLARILDEARLESAETQDQNTSLPEEDAEENTSPRDIEHANPRSERDASSFDLPTTPSKLPDPSAPTKPSNEDDDADDDDLASRFAGLSLPAVPTGIKSTKAASSAPKPKIGFSDEEIDTWCIICNADATLQCIGCDGDLYCTNCWVEGHRGESAGFEERSHKAIQYVKGGGKKKAPKRRVMMGA</sequence>
<accession>A0A178CFT0</accession>
<name>A0A178CFT0_9EURO</name>